<evidence type="ECO:0000313" key="5">
    <source>
        <dbReference type="Proteomes" id="UP000677218"/>
    </source>
</evidence>
<dbReference type="Pfam" id="PF00005">
    <property type="entry name" value="ABC_tran"/>
    <property type="match status" value="1"/>
</dbReference>
<protein>
    <submittedName>
        <fullName evidence="4">ABC transporter ATP-binding protein</fullName>
    </submittedName>
</protein>
<keyword evidence="5" id="KW-1185">Reference proteome</keyword>
<keyword evidence="4" id="KW-0067">ATP-binding</keyword>
<dbReference type="Gene3D" id="3.40.50.300">
    <property type="entry name" value="P-loop containing nucleotide triphosphate hydrolases"/>
    <property type="match status" value="1"/>
</dbReference>
<dbReference type="Proteomes" id="UP000677218">
    <property type="component" value="Unassembled WGS sequence"/>
</dbReference>
<proteinExistence type="inferred from homology"/>
<dbReference type="PROSITE" id="PS50893">
    <property type="entry name" value="ABC_TRANSPORTER_2"/>
    <property type="match status" value="1"/>
</dbReference>
<gene>
    <name evidence="4" type="ORF">LCB40_03870</name>
</gene>
<dbReference type="PANTHER" id="PTHR42734:SF17">
    <property type="entry name" value="METAL TRANSPORT SYSTEM ATP-BINDING PROTEIN TM_0124-RELATED"/>
    <property type="match status" value="1"/>
</dbReference>
<dbReference type="InterPro" id="IPR027417">
    <property type="entry name" value="P-loop_NTPase"/>
</dbReference>
<dbReference type="GO" id="GO:0016887">
    <property type="term" value="F:ATP hydrolysis activity"/>
    <property type="evidence" value="ECO:0007669"/>
    <property type="project" value="InterPro"/>
</dbReference>
<sequence>MKIVLKNITVKYDDKKVFNGFNGYFSLENLNVIIGKNGVGKTTLLDVLSGLVKPLEGNITGLPPQKKIMYVFQNTPFFADVTVQSLLKMYTSFSTTEPMIKEDPKIKQIYHQNILPLLSSRLGVLSGGERKLVFIYSSILIDKDLYLFDEPLSGVDIENQQKIVYLLEKLSEYRPTIVTSHDVEEFGKVNCIINYLSSKQIGFSGKYDELLALAGNTFDSAFVNLSNAMRNGTFERE</sequence>
<keyword evidence="4" id="KW-0547">Nucleotide-binding</keyword>
<dbReference type="GO" id="GO:0005524">
    <property type="term" value="F:ATP binding"/>
    <property type="evidence" value="ECO:0007669"/>
    <property type="project" value="UniProtKB-KW"/>
</dbReference>
<dbReference type="AlphaFoldDB" id="A0A916VHD2"/>
<accession>A0A916VHD2</accession>
<evidence type="ECO:0000313" key="4">
    <source>
        <dbReference type="EMBL" id="GFZ26507.1"/>
    </source>
</evidence>
<comment type="similarity">
    <text evidence="1">Belongs to the ABC transporter superfamily.</text>
</comment>
<evidence type="ECO:0000259" key="3">
    <source>
        <dbReference type="PROSITE" id="PS50893"/>
    </source>
</evidence>
<evidence type="ECO:0000256" key="2">
    <source>
        <dbReference type="ARBA" id="ARBA00022448"/>
    </source>
</evidence>
<comment type="caution">
    <text evidence="4">The sequence shown here is derived from an EMBL/GenBank/DDBJ whole genome shotgun (WGS) entry which is preliminary data.</text>
</comment>
<dbReference type="EMBL" id="BMAY01000002">
    <property type="protein sequence ID" value="GFZ26507.1"/>
    <property type="molecule type" value="Genomic_DNA"/>
</dbReference>
<feature type="domain" description="ABC transporter" evidence="3">
    <location>
        <begin position="3"/>
        <end position="223"/>
    </location>
</feature>
<dbReference type="RefSeq" id="WP_212780208.1">
    <property type="nucleotide sequence ID" value="NZ_BMAY01000002.1"/>
</dbReference>
<reference evidence="4" key="1">
    <citation type="submission" date="2020-08" db="EMBL/GenBank/DDBJ databases">
        <title>Taxonomic study for Lactobacillus species isolated from hardwood bark.</title>
        <authorList>
            <person name="Tohno M."/>
            <person name="Tanizawa Y."/>
        </authorList>
    </citation>
    <scope>NUCLEOTIDE SEQUENCE</scope>
    <source>
        <strain evidence="4">B40</strain>
    </source>
</reference>
<keyword evidence="2" id="KW-0813">Transport</keyword>
<name>A0A916VHD2_9LACO</name>
<dbReference type="InterPro" id="IPR003439">
    <property type="entry name" value="ABC_transporter-like_ATP-bd"/>
</dbReference>
<dbReference type="InterPro" id="IPR050153">
    <property type="entry name" value="Metal_Ion_Import_ABC"/>
</dbReference>
<dbReference type="PANTHER" id="PTHR42734">
    <property type="entry name" value="METAL TRANSPORT SYSTEM ATP-BINDING PROTEIN TM_0124-RELATED"/>
    <property type="match status" value="1"/>
</dbReference>
<dbReference type="SUPFAM" id="SSF52540">
    <property type="entry name" value="P-loop containing nucleoside triphosphate hydrolases"/>
    <property type="match status" value="1"/>
</dbReference>
<organism evidence="4 5">
    <name type="scientific">Lactobacillus corticis</name>
    <dbReference type="NCBI Taxonomy" id="2201249"/>
    <lineage>
        <taxon>Bacteria</taxon>
        <taxon>Bacillati</taxon>
        <taxon>Bacillota</taxon>
        <taxon>Bacilli</taxon>
        <taxon>Lactobacillales</taxon>
        <taxon>Lactobacillaceae</taxon>
        <taxon>Lactobacillus</taxon>
    </lineage>
</organism>
<evidence type="ECO:0000256" key="1">
    <source>
        <dbReference type="ARBA" id="ARBA00005417"/>
    </source>
</evidence>